<dbReference type="GO" id="GO:0006995">
    <property type="term" value="P:cellular response to nitrogen starvation"/>
    <property type="evidence" value="ECO:0007669"/>
    <property type="project" value="TreeGrafter"/>
</dbReference>
<dbReference type="Proteomes" id="UP001153709">
    <property type="component" value="Chromosome 3"/>
</dbReference>
<proteinExistence type="inferred from homology"/>
<dbReference type="InterPro" id="IPR006285">
    <property type="entry name" value="Atg7"/>
</dbReference>
<keyword evidence="7" id="KW-0833">Ubl conjugation pathway</keyword>
<evidence type="ECO:0000313" key="10">
    <source>
        <dbReference type="EMBL" id="CAG9830848.1"/>
    </source>
</evidence>
<keyword evidence="5 7" id="KW-0072">Autophagy</keyword>
<dbReference type="Pfam" id="PF16420">
    <property type="entry name" value="ATG7_N"/>
    <property type="match status" value="1"/>
</dbReference>
<dbReference type="GO" id="GO:0000407">
    <property type="term" value="C:phagophore assembly site"/>
    <property type="evidence" value="ECO:0007669"/>
    <property type="project" value="UniProtKB-SubCell"/>
</dbReference>
<dbReference type="GO" id="GO:0032446">
    <property type="term" value="P:protein modification by small protein conjugation"/>
    <property type="evidence" value="ECO:0007669"/>
    <property type="project" value="TreeGrafter"/>
</dbReference>
<evidence type="ECO:0000256" key="7">
    <source>
        <dbReference type="RuleBase" id="RU366022"/>
    </source>
</evidence>
<dbReference type="Gene3D" id="3.40.140.100">
    <property type="entry name" value="Ubiquitin-like modifier-activating enzyme ATG7 C-terminal domain"/>
    <property type="match status" value="1"/>
</dbReference>
<dbReference type="AlphaFoldDB" id="A0A9N9SZ28"/>
<dbReference type="NCBIfam" id="TIGR01381">
    <property type="entry name" value="E1_like_apg7"/>
    <property type="match status" value="1"/>
</dbReference>
<organism evidence="10 11">
    <name type="scientific">Diabrotica balteata</name>
    <name type="common">Banded cucumber beetle</name>
    <dbReference type="NCBI Taxonomy" id="107213"/>
    <lineage>
        <taxon>Eukaryota</taxon>
        <taxon>Metazoa</taxon>
        <taxon>Ecdysozoa</taxon>
        <taxon>Arthropoda</taxon>
        <taxon>Hexapoda</taxon>
        <taxon>Insecta</taxon>
        <taxon>Pterygota</taxon>
        <taxon>Neoptera</taxon>
        <taxon>Endopterygota</taxon>
        <taxon>Coleoptera</taxon>
        <taxon>Polyphaga</taxon>
        <taxon>Cucujiformia</taxon>
        <taxon>Chrysomeloidea</taxon>
        <taxon>Chrysomelidae</taxon>
        <taxon>Galerucinae</taxon>
        <taxon>Diabroticina</taxon>
        <taxon>Diabroticites</taxon>
        <taxon>Diabrotica</taxon>
    </lineage>
</organism>
<keyword evidence="3 7" id="KW-0813">Transport</keyword>
<comment type="subunit">
    <text evidence="7">Homodimer.</text>
</comment>
<dbReference type="GO" id="GO:0000422">
    <property type="term" value="P:autophagy of mitochondrion"/>
    <property type="evidence" value="ECO:0007669"/>
    <property type="project" value="TreeGrafter"/>
</dbReference>
<evidence type="ECO:0000259" key="9">
    <source>
        <dbReference type="Pfam" id="PF16420"/>
    </source>
</evidence>
<dbReference type="GO" id="GO:0034727">
    <property type="term" value="P:piecemeal microautophagy of the nucleus"/>
    <property type="evidence" value="ECO:0007669"/>
    <property type="project" value="TreeGrafter"/>
</dbReference>
<sequence length="688" mass="77953">MENTVEYIPITSSVNPSFWSKLTEMKLDVYKSKEIEQHLFGYTDILKQLNCPWTFLEVDSTSFNVNYSAGINLRFCGRLINTNTIERFKDYDKMHLIHEVGTDLHEKIKDGRALEDPSLLNCFILLTFADIKKYQYYYWFAFPVPKGISIKKNKCYPISSEFSDSVVDNLYRQYTQLNERQKGYFLVIKNKDDIVVHSLKSKLSTLPLKESQVYFGFNNNVCSGNVASQLRNYVLLLLHFCPFLENQEASFLALKLTRERTIVLRHSTIYSLTLPKLDPTMSTTWVGWEKNEKDKMGPRLANMKKSLDPSVIAETSVDLNLKLMKWNLLPTVDLDKLKNTKCLLLGAGTLGCSVARTLIGWGIRHITFVDNANVSFSNPVRQSLFIYQDSVEAKPKSQAAADGLKRIFPGVNSKGFQMTIPMPGHPVGESFTQETVQHIEKLIELIVEHDVVFLLMDSRESRWLPTLLGANHKKLVINAALGFDSYLVMRHGICTEDINIPQLPHPEGFKSIPGNYLGCYFCNDVTAPGDSMKNRTLDQQCTVTRPGVSQIAGALAAELAVAMLQHNEGIMAPAYYTASNQNSNNVNTENFNSSILGVVPHSIRGFLSSLEQFLPATQKYKNCVACSEMIIKEYREKGMEFLFEVFSSSKHLEDVALLTELCKEMNMEDILEFDDEEDFACSSIHSTT</sequence>
<dbReference type="OrthoDB" id="338614at2759"/>
<keyword evidence="4 7" id="KW-0653">Protein transport</keyword>
<feature type="domain" description="Ubiquitin-like modifier-activating enzyme Atg7 N-terminal" evidence="9">
    <location>
        <begin position="6"/>
        <end position="306"/>
    </location>
</feature>
<keyword evidence="7" id="KW-0963">Cytoplasm</keyword>
<evidence type="ECO:0000256" key="5">
    <source>
        <dbReference type="ARBA" id="ARBA00023006"/>
    </source>
</evidence>
<name>A0A9N9SZ28_DIABA</name>
<evidence type="ECO:0000256" key="3">
    <source>
        <dbReference type="ARBA" id="ARBA00022448"/>
    </source>
</evidence>
<dbReference type="GO" id="GO:0019779">
    <property type="term" value="F:Atg8 activating enzyme activity"/>
    <property type="evidence" value="ECO:0007669"/>
    <property type="project" value="TreeGrafter"/>
</dbReference>
<evidence type="ECO:0000256" key="4">
    <source>
        <dbReference type="ARBA" id="ARBA00022927"/>
    </source>
</evidence>
<gene>
    <name evidence="10" type="ORF">DIABBA_LOCUS4504</name>
</gene>
<dbReference type="InterPro" id="IPR000594">
    <property type="entry name" value="ThiF_NAD_FAD-bd"/>
</dbReference>
<dbReference type="InterPro" id="IPR042522">
    <property type="entry name" value="Atg7_N_1"/>
</dbReference>
<evidence type="ECO:0000313" key="11">
    <source>
        <dbReference type="Proteomes" id="UP001153709"/>
    </source>
</evidence>
<reference evidence="10" key="1">
    <citation type="submission" date="2022-01" db="EMBL/GenBank/DDBJ databases">
        <authorList>
            <person name="King R."/>
        </authorList>
    </citation>
    <scope>NUCLEOTIDE SEQUENCE</scope>
</reference>
<dbReference type="Gene3D" id="3.40.140.70">
    <property type="entry name" value="Ubiquitin-like modifier-activating enzyme ATG7 N-terminal domain"/>
    <property type="match status" value="1"/>
</dbReference>
<evidence type="ECO:0000256" key="2">
    <source>
        <dbReference type="ARBA" id="ARBA00017647"/>
    </source>
</evidence>
<dbReference type="EMBL" id="OU898278">
    <property type="protein sequence ID" value="CAG9830848.1"/>
    <property type="molecule type" value="Genomic_DNA"/>
</dbReference>
<evidence type="ECO:0000256" key="6">
    <source>
        <dbReference type="PIRSR" id="PIRSR606285-1"/>
    </source>
</evidence>
<dbReference type="GO" id="GO:0015031">
    <property type="term" value="P:protein transport"/>
    <property type="evidence" value="ECO:0007669"/>
    <property type="project" value="UniProtKB-UniRule"/>
</dbReference>
<dbReference type="SUPFAM" id="SSF69572">
    <property type="entry name" value="Activating enzymes of the ubiquitin-like proteins"/>
    <property type="match status" value="1"/>
</dbReference>
<feature type="domain" description="THIF-type NAD/FAD binding fold" evidence="8">
    <location>
        <begin position="324"/>
        <end position="584"/>
    </location>
</feature>
<dbReference type="GO" id="GO:0000045">
    <property type="term" value="P:autophagosome assembly"/>
    <property type="evidence" value="ECO:0007669"/>
    <property type="project" value="TreeGrafter"/>
</dbReference>
<comment type="function">
    <text evidence="7">E1-like activating enzyme involved in the 2 ubiquitin-like systems required for autophagy.</text>
</comment>
<dbReference type="Pfam" id="PF00899">
    <property type="entry name" value="ThiF"/>
    <property type="match status" value="1"/>
</dbReference>
<evidence type="ECO:0000259" key="8">
    <source>
        <dbReference type="Pfam" id="PF00899"/>
    </source>
</evidence>
<dbReference type="PANTHER" id="PTHR10953">
    <property type="entry name" value="UBIQUITIN-ACTIVATING ENZYME E1"/>
    <property type="match status" value="1"/>
</dbReference>
<dbReference type="PANTHER" id="PTHR10953:SF3">
    <property type="entry name" value="UBIQUITIN-LIKE MODIFIER-ACTIVATING ENZYME ATG7"/>
    <property type="match status" value="1"/>
</dbReference>
<dbReference type="InterPro" id="IPR042523">
    <property type="entry name" value="Atg7_N_2"/>
</dbReference>
<dbReference type="InterPro" id="IPR035985">
    <property type="entry name" value="Ubiquitin-activating_enz"/>
</dbReference>
<evidence type="ECO:0000256" key="1">
    <source>
        <dbReference type="ARBA" id="ARBA00010931"/>
    </source>
</evidence>
<keyword evidence="11" id="KW-1185">Reference proteome</keyword>
<dbReference type="Gene3D" id="3.40.50.720">
    <property type="entry name" value="NAD(P)-binding Rossmann-like Domain"/>
    <property type="match status" value="1"/>
</dbReference>
<dbReference type="InterPro" id="IPR045886">
    <property type="entry name" value="ThiF/MoeB/HesA"/>
</dbReference>
<dbReference type="GO" id="GO:0019778">
    <property type="term" value="F:Atg12 activating enzyme activity"/>
    <property type="evidence" value="ECO:0007669"/>
    <property type="project" value="TreeGrafter"/>
</dbReference>
<comment type="subcellular location">
    <subcellularLocation>
        <location evidence="7">Cytoplasm</location>
    </subcellularLocation>
    <subcellularLocation>
        <location evidence="7">Preautophagosomal structure</location>
    </subcellularLocation>
</comment>
<feature type="active site" description="Glycyl thioester intermediate" evidence="6">
    <location>
        <position position="541"/>
    </location>
</feature>
<accession>A0A9N9SZ28</accession>
<dbReference type="CDD" id="cd01486">
    <property type="entry name" value="Apg7"/>
    <property type="match status" value="1"/>
</dbReference>
<dbReference type="FunFam" id="3.40.50.720:FF:000243">
    <property type="entry name" value="Ubiquitin-like modifier-activating enzyme ATG7"/>
    <property type="match status" value="1"/>
</dbReference>
<comment type="similarity">
    <text evidence="1 7">Belongs to the ATG7 family.</text>
</comment>
<dbReference type="InterPro" id="IPR032197">
    <property type="entry name" value="Atg7_N"/>
</dbReference>
<protein>
    <recommendedName>
        <fullName evidence="2 7">Ubiquitin-like modifier-activating enzyme ATG7</fullName>
    </recommendedName>
    <alternativeName>
        <fullName evidence="7">Autophagy-related protein 7</fullName>
    </alternativeName>
</protein>